<dbReference type="Pfam" id="PF01263">
    <property type="entry name" value="Aldose_epim"/>
    <property type="match status" value="1"/>
</dbReference>
<dbReference type="SUPFAM" id="SSF74650">
    <property type="entry name" value="Galactose mutarotase-like"/>
    <property type="match status" value="1"/>
</dbReference>
<dbReference type="InterPro" id="IPR047215">
    <property type="entry name" value="Galactose_mutarotase-like"/>
</dbReference>
<dbReference type="InterPro" id="IPR011013">
    <property type="entry name" value="Gal_mutarotase_sf_dom"/>
</dbReference>
<keyword evidence="3 5" id="KW-0413">Isomerase</keyword>
<sequence>MTNRLFGSYDGVDILEVTIRSEAGAEAKIITWGAAVRDLVVPGKAGPQRVVLGFDEFDHYRYHSPHFGANPGRFANRIAHGRFTLDGVSYELDRKNNSPHTLHGGTHGFGVRPWSIIAQDGRSVTLAIVSEDGDMGFPGRVVATCRYTLLEPATLRVDYGAATDKPTPVNLAHHSYFNLDGSPDILDHHLLLAADFYTPTDAELIPTGEIRAVAGTPYDFRTDRPIGLEVDGQRMHYDTNFVLRSASTLGHAATAWSPKSGVTMEAWTTEPGVQFYDAAKLNTPVPGLNGEKYGPYAGFCLEAQLFPDAPNKPHFPNSILRPGQVYRQTTEYRFGRG</sequence>
<evidence type="ECO:0000256" key="5">
    <source>
        <dbReference type="PIRNR" id="PIRNR005096"/>
    </source>
</evidence>
<dbReference type="PIRSF" id="PIRSF005096">
    <property type="entry name" value="GALM"/>
    <property type="match status" value="1"/>
</dbReference>
<organism evidence="6 7">
    <name type="scientific">Labrys wisconsinensis</name>
    <dbReference type="NCBI Taxonomy" id="425677"/>
    <lineage>
        <taxon>Bacteria</taxon>
        <taxon>Pseudomonadati</taxon>
        <taxon>Pseudomonadota</taxon>
        <taxon>Alphaproteobacteria</taxon>
        <taxon>Hyphomicrobiales</taxon>
        <taxon>Xanthobacteraceae</taxon>
        <taxon>Labrys</taxon>
    </lineage>
</organism>
<comment type="pathway">
    <text evidence="1 5">Carbohydrate metabolism; hexose metabolism.</text>
</comment>
<dbReference type="PANTHER" id="PTHR10091:SF49">
    <property type="entry name" value="ALDOSE 1-EPIMERASE"/>
    <property type="match status" value="1"/>
</dbReference>
<dbReference type="InterPro" id="IPR008183">
    <property type="entry name" value="Aldose_1/G6P_1-epimerase"/>
</dbReference>
<gene>
    <name evidence="6" type="ORF">QO011_002698</name>
</gene>
<evidence type="ECO:0000256" key="3">
    <source>
        <dbReference type="ARBA" id="ARBA00023235"/>
    </source>
</evidence>
<proteinExistence type="inferred from homology"/>
<evidence type="ECO:0000256" key="1">
    <source>
        <dbReference type="ARBA" id="ARBA00005028"/>
    </source>
</evidence>
<dbReference type="InterPro" id="IPR015443">
    <property type="entry name" value="Aldose_1-epimerase"/>
</dbReference>
<comment type="catalytic activity">
    <reaction evidence="5">
        <text>alpha-D-glucose = beta-D-glucose</text>
        <dbReference type="Rhea" id="RHEA:10264"/>
        <dbReference type="ChEBI" id="CHEBI:15903"/>
        <dbReference type="ChEBI" id="CHEBI:17925"/>
        <dbReference type="EC" id="5.1.3.3"/>
    </reaction>
</comment>
<dbReference type="CDD" id="cd09019">
    <property type="entry name" value="galactose_mutarotase_like"/>
    <property type="match status" value="1"/>
</dbReference>
<evidence type="ECO:0000256" key="4">
    <source>
        <dbReference type="ARBA" id="ARBA00023277"/>
    </source>
</evidence>
<accession>A0ABU0J952</accession>
<name>A0ABU0J952_9HYPH</name>
<dbReference type="NCBIfam" id="NF008277">
    <property type="entry name" value="PRK11055.1"/>
    <property type="match status" value="1"/>
</dbReference>
<reference evidence="6 7" key="1">
    <citation type="submission" date="2023-07" db="EMBL/GenBank/DDBJ databases">
        <title>Genomic Encyclopedia of Type Strains, Phase IV (KMG-IV): sequencing the most valuable type-strain genomes for metagenomic binning, comparative biology and taxonomic classification.</title>
        <authorList>
            <person name="Goeker M."/>
        </authorList>
    </citation>
    <scope>NUCLEOTIDE SEQUENCE [LARGE SCALE GENOMIC DNA]</scope>
    <source>
        <strain evidence="6 7">DSM 19619</strain>
    </source>
</reference>
<comment type="similarity">
    <text evidence="2 5">Belongs to the aldose epimerase family.</text>
</comment>
<dbReference type="Gene3D" id="2.70.98.10">
    <property type="match status" value="1"/>
</dbReference>
<dbReference type="EC" id="5.1.3.3" evidence="5"/>
<dbReference type="PANTHER" id="PTHR10091">
    <property type="entry name" value="ALDOSE-1-EPIMERASE"/>
    <property type="match status" value="1"/>
</dbReference>
<protein>
    <recommendedName>
        <fullName evidence="5">Aldose 1-epimerase</fullName>
        <ecNumber evidence="5">5.1.3.3</ecNumber>
    </recommendedName>
</protein>
<evidence type="ECO:0000313" key="7">
    <source>
        <dbReference type="Proteomes" id="UP001242480"/>
    </source>
</evidence>
<dbReference type="EMBL" id="JAUSVX010000004">
    <property type="protein sequence ID" value="MDQ0469682.1"/>
    <property type="molecule type" value="Genomic_DNA"/>
</dbReference>
<comment type="caution">
    <text evidence="6">The sequence shown here is derived from an EMBL/GenBank/DDBJ whole genome shotgun (WGS) entry which is preliminary data.</text>
</comment>
<keyword evidence="7" id="KW-1185">Reference proteome</keyword>
<dbReference type="GO" id="GO:0004034">
    <property type="term" value="F:aldose 1-epimerase activity"/>
    <property type="evidence" value="ECO:0007669"/>
    <property type="project" value="UniProtKB-EC"/>
</dbReference>
<dbReference type="RefSeq" id="WP_307272596.1">
    <property type="nucleotide sequence ID" value="NZ_JAUSVX010000004.1"/>
</dbReference>
<keyword evidence="4 5" id="KW-0119">Carbohydrate metabolism</keyword>
<evidence type="ECO:0000256" key="2">
    <source>
        <dbReference type="ARBA" id="ARBA00006206"/>
    </source>
</evidence>
<evidence type="ECO:0000313" key="6">
    <source>
        <dbReference type="EMBL" id="MDQ0469682.1"/>
    </source>
</evidence>
<dbReference type="InterPro" id="IPR014718">
    <property type="entry name" value="GH-type_carb-bd"/>
</dbReference>
<dbReference type="Proteomes" id="UP001242480">
    <property type="component" value="Unassembled WGS sequence"/>
</dbReference>